<gene>
    <name evidence="4" type="ORF">HHL27_11055</name>
</gene>
<feature type="transmembrane region" description="Helical" evidence="3">
    <location>
        <begin position="63"/>
        <end position="81"/>
    </location>
</feature>
<keyword evidence="3" id="KW-1133">Transmembrane helix</keyword>
<keyword evidence="3" id="KW-0472">Membrane</keyword>
<sequence length="809" mass="86435">MTGGSRIIPIDGGGADAPGAGATRIEPEAHDAAPATLDTTLDDVFDEAGEDGEPALPAPRAPWIAAVAVAGWTAFFVWANLPAFQSGVTPAQGAQLTTSWATPVVLALLGLLLVLRGSRRETSRFNDAARQLSLESERLEARLSSVNTELSLAREFIAAQSRDLESLGRIAVDRLSGSADRLQDLITGNGAQVDRIGEVSSFALANMEKLRGQLPVIANSAKDLTNNIGNAGRAAHVQIEDLIGGFQRLNEFGVASERQVAQIRERVDAALAGFSDAAERMASLAAQRFDALDRDSAIRRAALEASEESALTAIGRRIAALANETERLDAEIGRRRALLDAEFAEQREAVERRLAELDQQIGERRAMISAASAEATEALAETLARLDTAVDAQRAKQREEARQLSLHCDTVAERVAGFSATLRASGEQGAATAATVDKAMEMLNNRLANMREALSGTDLQIGELTESAVRLLELIRAGGDHTRTQIPEALRSTEAGLNKIEDRVVALRDTLREAGDTGRVLSETIVGTRGNVASITSEIADLQQAFASRASEQEARLAALRTTMAGAKADSEALSGEIEERLSTAIAHLSDAAIHTGEALRDGAGAEVSALAARLGQESQAAIVKVLQGRGAELVARLEEAIDTAASASRDTALQMTEQLAKVGELATAMEDRVARARERAEEQVDNDFARRAALITESLNSTAIDITKALSADVSETAWASYLRGDRGIFTRRAVSLLEAAEARTVQQHYEGDPEFREHVNRFIHDFEAMLRQLLSTRDGNALGVTLLSSDMGKLYVALAQGIERLRA</sequence>
<dbReference type="EMBL" id="JABBGM010000004">
    <property type="protein sequence ID" value="NML94202.1"/>
    <property type="molecule type" value="Genomic_DNA"/>
</dbReference>
<dbReference type="AlphaFoldDB" id="A0A7Y0BPK6"/>
<proteinExistence type="predicted"/>
<evidence type="ECO:0000256" key="1">
    <source>
        <dbReference type="SAM" id="Coils"/>
    </source>
</evidence>
<dbReference type="Proteomes" id="UP000583556">
    <property type="component" value="Unassembled WGS sequence"/>
</dbReference>
<keyword evidence="3" id="KW-0812">Transmembrane</keyword>
<keyword evidence="5" id="KW-1185">Reference proteome</keyword>
<name>A0A7Y0BPK6_9SPHN</name>
<evidence type="ECO:0000256" key="3">
    <source>
        <dbReference type="SAM" id="Phobius"/>
    </source>
</evidence>
<feature type="transmembrane region" description="Helical" evidence="3">
    <location>
        <begin position="93"/>
        <end position="115"/>
    </location>
</feature>
<reference evidence="4 5" key="1">
    <citation type="submission" date="2020-04" db="EMBL/GenBank/DDBJ databases">
        <title>Novosphingobium sp. TW-4 isolated from soil.</title>
        <authorList>
            <person name="Dahal R.H."/>
            <person name="Chaudhary D.K."/>
        </authorList>
    </citation>
    <scope>NUCLEOTIDE SEQUENCE [LARGE SCALE GENOMIC DNA]</scope>
    <source>
        <strain evidence="4 5">TW-4</strain>
    </source>
</reference>
<dbReference type="RefSeq" id="WP_169493463.1">
    <property type="nucleotide sequence ID" value="NZ_JABBGM010000004.1"/>
</dbReference>
<accession>A0A7Y0BPK6</accession>
<organism evidence="4 5">
    <name type="scientific">Novosphingobium olei</name>
    <dbReference type="NCBI Taxonomy" id="2728851"/>
    <lineage>
        <taxon>Bacteria</taxon>
        <taxon>Pseudomonadati</taxon>
        <taxon>Pseudomonadota</taxon>
        <taxon>Alphaproteobacteria</taxon>
        <taxon>Sphingomonadales</taxon>
        <taxon>Sphingomonadaceae</taxon>
        <taxon>Novosphingobium</taxon>
    </lineage>
</organism>
<keyword evidence="1" id="KW-0175">Coiled coil</keyword>
<evidence type="ECO:0000256" key="2">
    <source>
        <dbReference type="SAM" id="MobiDB-lite"/>
    </source>
</evidence>
<protein>
    <recommendedName>
        <fullName evidence="6">ATPase</fullName>
    </recommendedName>
</protein>
<evidence type="ECO:0000313" key="5">
    <source>
        <dbReference type="Proteomes" id="UP000583556"/>
    </source>
</evidence>
<comment type="caution">
    <text evidence="4">The sequence shown here is derived from an EMBL/GenBank/DDBJ whole genome shotgun (WGS) entry which is preliminary data.</text>
</comment>
<evidence type="ECO:0008006" key="6">
    <source>
        <dbReference type="Google" id="ProtNLM"/>
    </source>
</evidence>
<evidence type="ECO:0000313" key="4">
    <source>
        <dbReference type="EMBL" id="NML94202.1"/>
    </source>
</evidence>
<feature type="coiled-coil region" evidence="1">
    <location>
        <begin position="433"/>
        <end position="460"/>
    </location>
</feature>
<feature type="region of interest" description="Disordered" evidence="2">
    <location>
        <begin position="1"/>
        <end position="22"/>
    </location>
</feature>